<dbReference type="EMBL" id="JAKPBZ010000107">
    <property type="protein sequence ID" value="MCL2892247.1"/>
    <property type="molecule type" value="Genomic_DNA"/>
</dbReference>
<evidence type="ECO:0008006" key="3">
    <source>
        <dbReference type="Google" id="ProtNLM"/>
    </source>
</evidence>
<evidence type="ECO:0000313" key="1">
    <source>
        <dbReference type="EMBL" id="MCL2892247.1"/>
    </source>
</evidence>
<evidence type="ECO:0000313" key="2">
    <source>
        <dbReference type="Proteomes" id="UP001203069"/>
    </source>
</evidence>
<dbReference type="Proteomes" id="UP001203069">
    <property type="component" value="Unassembled WGS sequence"/>
</dbReference>
<dbReference type="NCBIfam" id="NF045926">
    <property type="entry name" value="STM2901_fam"/>
    <property type="match status" value="1"/>
</dbReference>
<dbReference type="Pfam" id="PF26636">
    <property type="entry name" value="DUF8209"/>
    <property type="match status" value="1"/>
</dbReference>
<gene>
    <name evidence="1" type="ORF">MFP26_06010</name>
</gene>
<name>A0ABT0MRI7_9GAMM</name>
<protein>
    <recommendedName>
        <fullName evidence="3">RDD domain-containing protein</fullName>
    </recommendedName>
</protein>
<proteinExistence type="predicted"/>
<dbReference type="RefSeq" id="WP_249230618.1">
    <property type="nucleotide sequence ID" value="NZ_JAKPBZ010000107.1"/>
</dbReference>
<sequence length="149" mass="16622">MDTVEELRGTYFFDGMSVDKDELLLWLILDEFKKQFRGVIDMLAIASMLVSLPLIPVSGKLGAGAATRGTSPLSLASRTLIRQRFSTGHRTITWAKMLRGEWAYTTSIGAYIGRWLPWAGAVVTAYDLAMITRNVIHRYELIVGVGGRR</sequence>
<organism evidence="1 2">
    <name type="scientific">Brenneria tiliae</name>
    <dbReference type="NCBI Taxonomy" id="2914984"/>
    <lineage>
        <taxon>Bacteria</taxon>
        <taxon>Pseudomonadati</taxon>
        <taxon>Pseudomonadota</taxon>
        <taxon>Gammaproteobacteria</taxon>
        <taxon>Enterobacterales</taxon>
        <taxon>Pectobacteriaceae</taxon>
        <taxon>Brenneria</taxon>
    </lineage>
</organism>
<dbReference type="InterPro" id="IPR058064">
    <property type="entry name" value="STM2901-like"/>
</dbReference>
<reference evidence="1 2" key="1">
    <citation type="submission" date="2022-02" db="EMBL/GenBank/DDBJ databases">
        <title>Description of Brenneria tiliae sp. nov. isolated from symptomatic Tilia x moltkei and Tilia x europaea trees in the UK.</title>
        <authorList>
            <person name="Kile H."/>
        </authorList>
    </citation>
    <scope>NUCLEOTIDE SEQUENCE [LARGE SCALE GENOMIC DNA]</scope>
    <source>
        <strain evidence="1 2">MC1SB4.1</strain>
    </source>
</reference>
<accession>A0ABT0MRI7</accession>
<comment type="caution">
    <text evidence="1">The sequence shown here is derived from an EMBL/GenBank/DDBJ whole genome shotgun (WGS) entry which is preliminary data.</text>
</comment>
<keyword evidence="2" id="KW-1185">Reference proteome</keyword>
<dbReference type="InterPro" id="IPR058522">
    <property type="entry name" value="DUF8209"/>
</dbReference>